<sequence>MLRKLRTQARYCPPQVIENNSYLALKITTSTVTLTGYRRIYARQGILRYLHHLFAPAHH</sequence>
<gene>
    <name evidence="1" type="ORF">AZF00_17575</name>
</gene>
<organism evidence="1 2">
    <name type="scientific">Zhongshania aliphaticivorans</name>
    <dbReference type="NCBI Taxonomy" id="1470434"/>
    <lineage>
        <taxon>Bacteria</taxon>
        <taxon>Pseudomonadati</taxon>
        <taxon>Pseudomonadota</taxon>
        <taxon>Gammaproteobacteria</taxon>
        <taxon>Cellvibrionales</taxon>
        <taxon>Spongiibacteraceae</taxon>
        <taxon>Zhongshania</taxon>
    </lineage>
</organism>
<evidence type="ECO:0000313" key="2">
    <source>
        <dbReference type="Proteomes" id="UP000074119"/>
    </source>
</evidence>
<protein>
    <submittedName>
        <fullName evidence="1">Uncharacterized protein</fullName>
    </submittedName>
</protein>
<dbReference type="KEGG" id="zal:AZF00_17575"/>
<reference evidence="1 2" key="1">
    <citation type="submission" date="2015-12" db="EMBL/GenBank/DDBJ databases">
        <authorList>
            <person name="Shamseldin A."/>
            <person name="Moawad H."/>
            <person name="Abd El-Rahim W.M."/>
            <person name="Sadowsky M.J."/>
        </authorList>
    </citation>
    <scope>NUCLEOTIDE SEQUENCE [LARGE SCALE GENOMIC DNA]</scope>
    <source>
        <strain evidence="1 2">SM2</strain>
    </source>
</reference>
<accession>A0A127M9U7</accession>
<dbReference type="STRING" id="1470434.AZF00_17575"/>
<dbReference type="Proteomes" id="UP000074119">
    <property type="component" value="Chromosome"/>
</dbReference>
<dbReference type="AlphaFoldDB" id="A0A127M9U7"/>
<dbReference type="EMBL" id="CP014544">
    <property type="protein sequence ID" value="AMO69999.1"/>
    <property type="molecule type" value="Genomic_DNA"/>
</dbReference>
<name>A0A127M9U7_9GAMM</name>
<evidence type="ECO:0000313" key="1">
    <source>
        <dbReference type="EMBL" id="AMO69999.1"/>
    </source>
</evidence>
<proteinExistence type="predicted"/>